<feature type="coiled-coil region" evidence="1">
    <location>
        <begin position="239"/>
        <end position="266"/>
    </location>
</feature>
<feature type="region of interest" description="Disordered" evidence="2">
    <location>
        <begin position="49"/>
        <end position="81"/>
    </location>
</feature>
<dbReference type="Proteomes" id="UP001642540">
    <property type="component" value="Unassembled WGS sequence"/>
</dbReference>
<keyword evidence="1" id="KW-0175">Coiled coil</keyword>
<keyword evidence="4" id="KW-1185">Reference proteome</keyword>
<evidence type="ECO:0000256" key="1">
    <source>
        <dbReference type="SAM" id="Coils"/>
    </source>
</evidence>
<sequence length="657" mass="73335">MLFYGLEHTCSRISFPMGLRQSVPERMPEGSGMAIEVIDLEPESETVLNGTGYGNETVSATSTSANTDGRSRRNSSDPSAVAQGLRDGCIRLPFQATFERNVVISPEVLTPVNISNVNVDETVVDDDDAERGVITFAPNSNWLASSSEDDEEMEEGEITADEENCQENQSNISNQANPSQGNLVTSSEDQHKESNDTVGRAVEIFSRQGLSKEVQQNSQVVTISLEDGHENLNPELSTLRILKEQNASLQEANDSLNRELVQARHIITTSYNQGMEAGEKEFQRKFQNANEEEILRMANGNASTVNNSAVTLLGHLLELRREKMAVVECANKELTTKLAKLEAEKDELFGLLCKSNGRVLAVTESAVALEQQVEDFKILLARKDAQIRALGEDSLVVSNAISRIQTSLQMSVNVAVPAVETQSSQSQSSNIGQQLDLEMPEARSFFAEQSQCPTPVTQTQMRYRNNVALMFSSNNLLSSKPEVPAWNPISDETARPDTSTKENASVKARSVPAAVPKVVKTSTRRVSPKSTRRISRRSPSRRSRERVRERKWDEDLYVTSEERKRVLKLLPGLENWQDYTIKDIKYRKQWWICPQCGDQRRTLQAAAAHARDKHVWVTCNHCWQKFLCGSPYATHFKKCALKSPAKTPFTCSTFKNE</sequence>
<dbReference type="EMBL" id="CAXLJM020000032">
    <property type="protein sequence ID" value="CAL8100219.1"/>
    <property type="molecule type" value="Genomic_DNA"/>
</dbReference>
<evidence type="ECO:0000313" key="3">
    <source>
        <dbReference type="EMBL" id="CAL8100219.1"/>
    </source>
</evidence>
<comment type="caution">
    <text evidence="3">The sequence shown here is derived from an EMBL/GenBank/DDBJ whole genome shotgun (WGS) entry which is preliminary data.</text>
</comment>
<name>A0ABP1QIA6_9HEXA</name>
<evidence type="ECO:0000313" key="4">
    <source>
        <dbReference type="Proteomes" id="UP001642540"/>
    </source>
</evidence>
<proteinExistence type="predicted"/>
<organism evidence="3 4">
    <name type="scientific">Orchesella dallaii</name>
    <dbReference type="NCBI Taxonomy" id="48710"/>
    <lineage>
        <taxon>Eukaryota</taxon>
        <taxon>Metazoa</taxon>
        <taxon>Ecdysozoa</taxon>
        <taxon>Arthropoda</taxon>
        <taxon>Hexapoda</taxon>
        <taxon>Collembola</taxon>
        <taxon>Entomobryomorpha</taxon>
        <taxon>Entomobryoidea</taxon>
        <taxon>Orchesellidae</taxon>
        <taxon>Orchesellinae</taxon>
        <taxon>Orchesella</taxon>
    </lineage>
</organism>
<accession>A0ABP1QIA6</accession>
<feature type="coiled-coil region" evidence="1">
    <location>
        <begin position="324"/>
        <end position="351"/>
    </location>
</feature>
<protein>
    <submittedName>
        <fullName evidence="3">Uncharacterized protein</fullName>
    </submittedName>
</protein>
<feature type="compositionally biased region" description="Polar residues" evidence="2">
    <location>
        <begin position="166"/>
        <end position="187"/>
    </location>
</feature>
<reference evidence="3 4" key="1">
    <citation type="submission" date="2024-08" db="EMBL/GenBank/DDBJ databases">
        <authorList>
            <person name="Cucini C."/>
            <person name="Frati F."/>
        </authorList>
    </citation>
    <scope>NUCLEOTIDE SEQUENCE [LARGE SCALE GENOMIC DNA]</scope>
</reference>
<feature type="region of interest" description="Disordered" evidence="2">
    <location>
        <begin position="140"/>
        <end position="159"/>
    </location>
</feature>
<gene>
    <name evidence="3" type="ORF">ODALV1_LOCUS10477</name>
</gene>
<feature type="region of interest" description="Disordered" evidence="2">
    <location>
        <begin position="164"/>
        <end position="196"/>
    </location>
</feature>
<evidence type="ECO:0000256" key="2">
    <source>
        <dbReference type="SAM" id="MobiDB-lite"/>
    </source>
</evidence>
<feature type="compositionally biased region" description="Acidic residues" evidence="2">
    <location>
        <begin position="147"/>
        <end position="159"/>
    </location>
</feature>
<feature type="region of interest" description="Disordered" evidence="2">
    <location>
        <begin position="487"/>
        <end position="546"/>
    </location>
</feature>
<feature type="compositionally biased region" description="Polar residues" evidence="2">
    <location>
        <begin position="49"/>
        <end position="68"/>
    </location>
</feature>
<feature type="compositionally biased region" description="Basic residues" evidence="2">
    <location>
        <begin position="522"/>
        <end position="545"/>
    </location>
</feature>